<dbReference type="EMBL" id="JBHTAG010000003">
    <property type="protein sequence ID" value="MFC7097790.1"/>
    <property type="molecule type" value="Genomic_DNA"/>
</dbReference>
<dbReference type="InterPro" id="IPR035952">
    <property type="entry name" value="Rhomboid-like_sf"/>
</dbReference>
<feature type="transmembrane region" description="Helical" evidence="7">
    <location>
        <begin position="195"/>
        <end position="215"/>
    </location>
</feature>
<keyword evidence="9" id="KW-0645">Protease</keyword>
<dbReference type="GO" id="GO:0008233">
    <property type="term" value="F:peptidase activity"/>
    <property type="evidence" value="ECO:0007669"/>
    <property type="project" value="UniProtKB-KW"/>
</dbReference>
<evidence type="ECO:0000256" key="4">
    <source>
        <dbReference type="ARBA" id="ARBA00022801"/>
    </source>
</evidence>
<dbReference type="SUPFAM" id="SSF144091">
    <property type="entry name" value="Rhomboid-like"/>
    <property type="match status" value="1"/>
</dbReference>
<feature type="domain" description="Peptidase S54 rhomboid" evidence="8">
    <location>
        <begin position="75"/>
        <end position="216"/>
    </location>
</feature>
<feature type="transmembrane region" description="Helical" evidence="7">
    <location>
        <begin position="29"/>
        <end position="52"/>
    </location>
</feature>
<dbReference type="RefSeq" id="WP_276237713.1">
    <property type="nucleotide sequence ID" value="NZ_CP119989.1"/>
</dbReference>
<keyword evidence="6 7" id="KW-0472">Membrane</keyword>
<dbReference type="GeneID" id="79271296"/>
<dbReference type="Pfam" id="PF01694">
    <property type="entry name" value="Rhomboid"/>
    <property type="match status" value="1"/>
</dbReference>
<evidence type="ECO:0000256" key="1">
    <source>
        <dbReference type="ARBA" id="ARBA00004141"/>
    </source>
</evidence>
<comment type="similarity">
    <text evidence="2">Belongs to the peptidase S54 family.</text>
</comment>
<feature type="transmembrane region" description="Helical" evidence="7">
    <location>
        <begin position="167"/>
        <end position="189"/>
    </location>
</feature>
<protein>
    <submittedName>
        <fullName evidence="9">Rhomboid family intramembrane serine protease</fullName>
        <ecNumber evidence="9">3.4.21.105</ecNumber>
    </submittedName>
</protein>
<evidence type="ECO:0000259" key="8">
    <source>
        <dbReference type="Pfam" id="PF01694"/>
    </source>
</evidence>
<sequence>MQSDRAVDAPDDLPAFLGRLRDQYRAAHTGTTLTLVALTSAVFLLQLVGTALTGADSVRQLTAYLFLEGGDAVYLLSLFLHRGPLHFLSNVLVLLVLAPQERHFSPGGYWTFVATAAVASLATGYAVLLAYSPQPNVAFYGISGLGYALAGFALARGVRFRDGLSELDLVAAAVGVTSTVAVAANLLVSLPDAPVAVNGGHLAGVVVGLATGAVWRRRSGVDAAAESSADDAQ</sequence>
<evidence type="ECO:0000256" key="7">
    <source>
        <dbReference type="SAM" id="Phobius"/>
    </source>
</evidence>
<feature type="transmembrane region" description="Helical" evidence="7">
    <location>
        <begin position="72"/>
        <end position="97"/>
    </location>
</feature>
<evidence type="ECO:0000256" key="2">
    <source>
        <dbReference type="ARBA" id="ARBA00009045"/>
    </source>
</evidence>
<accession>A0ABD5WW04</accession>
<name>A0ABD5WW04_9EURY</name>
<organism evidence="9 10">
    <name type="scientific">Halobaculum marinum</name>
    <dbReference type="NCBI Taxonomy" id="3031996"/>
    <lineage>
        <taxon>Archaea</taxon>
        <taxon>Methanobacteriati</taxon>
        <taxon>Methanobacteriota</taxon>
        <taxon>Stenosarchaea group</taxon>
        <taxon>Halobacteria</taxon>
        <taxon>Halobacteriales</taxon>
        <taxon>Haloferacaceae</taxon>
        <taxon>Halobaculum</taxon>
    </lineage>
</organism>
<evidence type="ECO:0000313" key="9">
    <source>
        <dbReference type="EMBL" id="MFC7097790.1"/>
    </source>
</evidence>
<dbReference type="InterPro" id="IPR022764">
    <property type="entry name" value="Peptidase_S54_rhomboid_dom"/>
</dbReference>
<gene>
    <name evidence="9" type="ORF">ACFQKD_10790</name>
</gene>
<dbReference type="Proteomes" id="UP001596388">
    <property type="component" value="Unassembled WGS sequence"/>
</dbReference>
<dbReference type="PANTHER" id="PTHR43731:SF14">
    <property type="entry name" value="PRESENILIN-ASSOCIATED RHOMBOID-LIKE PROTEIN, MITOCHONDRIAL"/>
    <property type="match status" value="1"/>
</dbReference>
<dbReference type="InterPro" id="IPR050925">
    <property type="entry name" value="Rhomboid_protease_S54"/>
</dbReference>
<evidence type="ECO:0000256" key="6">
    <source>
        <dbReference type="ARBA" id="ARBA00023136"/>
    </source>
</evidence>
<reference evidence="9 10" key="1">
    <citation type="journal article" date="2019" name="Int. J. Syst. Evol. Microbiol.">
        <title>The Global Catalogue of Microorganisms (GCM) 10K type strain sequencing project: providing services to taxonomists for standard genome sequencing and annotation.</title>
        <authorList>
            <consortium name="The Broad Institute Genomics Platform"/>
            <consortium name="The Broad Institute Genome Sequencing Center for Infectious Disease"/>
            <person name="Wu L."/>
            <person name="Ma J."/>
        </authorList>
    </citation>
    <scope>NUCLEOTIDE SEQUENCE [LARGE SCALE GENOMIC DNA]</scope>
    <source>
        <strain evidence="9 10">DT55</strain>
    </source>
</reference>
<keyword evidence="4 9" id="KW-0378">Hydrolase</keyword>
<evidence type="ECO:0000313" key="10">
    <source>
        <dbReference type="Proteomes" id="UP001596388"/>
    </source>
</evidence>
<evidence type="ECO:0000256" key="3">
    <source>
        <dbReference type="ARBA" id="ARBA00022692"/>
    </source>
</evidence>
<dbReference type="PANTHER" id="PTHR43731">
    <property type="entry name" value="RHOMBOID PROTEASE"/>
    <property type="match status" value="1"/>
</dbReference>
<comment type="subcellular location">
    <subcellularLocation>
        <location evidence="1">Membrane</location>
        <topology evidence="1">Multi-pass membrane protein</topology>
    </subcellularLocation>
</comment>
<evidence type="ECO:0000256" key="5">
    <source>
        <dbReference type="ARBA" id="ARBA00022989"/>
    </source>
</evidence>
<dbReference type="EC" id="3.4.21.105" evidence="9"/>
<dbReference type="GO" id="GO:0006508">
    <property type="term" value="P:proteolysis"/>
    <property type="evidence" value="ECO:0007669"/>
    <property type="project" value="UniProtKB-KW"/>
</dbReference>
<keyword evidence="3 7" id="KW-0812">Transmembrane</keyword>
<comment type="caution">
    <text evidence="9">The sequence shown here is derived from an EMBL/GenBank/DDBJ whole genome shotgun (WGS) entry which is preliminary data.</text>
</comment>
<feature type="transmembrane region" description="Helical" evidence="7">
    <location>
        <begin position="137"/>
        <end position="155"/>
    </location>
</feature>
<feature type="transmembrane region" description="Helical" evidence="7">
    <location>
        <begin position="109"/>
        <end position="131"/>
    </location>
</feature>
<keyword evidence="10" id="KW-1185">Reference proteome</keyword>
<dbReference type="Gene3D" id="1.20.1540.10">
    <property type="entry name" value="Rhomboid-like"/>
    <property type="match status" value="1"/>
</dbReference>
<dbReference type="GO" id="GO:0016020">
    <property type="term" value="C:membrane"/>
    <property type="evidence" value="ECO:0007669"/>
    <property type="project" value="UniProtKB-SubCell"/>
</dbReference>
<keyword evidence="5 7" id="KW-1133">Transmembrane helix</keyword>
<proteinExistence type="inferred from homology"/>
<dbReference type="AlphaFoldDB" id="A0ABD5WW04"/>